<feature type="coiled-coil region" evidence="1">
    <location>
        <begin position="177"/>
        <end position="204"/>
    </location>
</feature>
<sequence>MEYPMSYTFRATFPALFLSLVLPCALPVLAADPAPAKDAAAEAPVERAPLLSRSQEDAIALERQLPREDQQQLQAGDESFLALWKPANSDAPQGALIIVPGDAESPDWPDAVGPLRRKFPDVGWSSLSITLPDAVDNSLVPREPDAAPTDANAAKPKESPKDASAKAQDPAAEAEALAAAATAKAAADEELNKAQAERIFARIESAISFAQQNKARSIVLIGHSSGAYWAARFLNERTSPAVQKLVMLAAREPANAAPSLLDMVPQLKIKTADFIYKNSPDQAAKARLQASKRAKGPGFTQIGLINIVGNEDTEQEQLFRRVRGWIDAKEEK</sequence>
<dbReference type="Proteomes" id="UP000050455">
    <property type="component" value="Unassembled WGS sequence"/>
</dbReference>
<name>A0A0P9UML9_9PSED</name>
<dbReference type="AlphaFoldDB" id="A0A0P9UML9"/>
<dbReference type="Pfam" id="PF12048">
    <property type="entry name" value="DUF3530"/>
    <property type="match status" value="1"/>
</dbReference>
<evidence type="ECO:0000256" key="1">
    <source>
        <dbReference type="SAM" id="Coils"/>
    </source>
</evidence>
<keyword evidence="5" id="KW-1185">Reference proteome</keyword>
<evidence type="ECO:0000313" key="4">
    <source>
        <dbReference type="EMBL" id="KPX90358.1"/>
    </source>
</evidence>
<dbReference type="SUPFAM" id="SSF53474">
    <property type="entry name" value="alpha/beta-Hydrolases"/>
    <property type="match status" value="1"/>
</dbReference>
<evidence type="ECO:0008006" key="6">
    <source>
        <dbReference type="Google" id="ProtNLM"/>
    </source>
</evidence>
<dbReference type="InterPro" id="IPR022529">
    <property type="entry name" value="DUF3530"/>
</dbReference>
<dbReference type="EMBL" id="LJQT01000193">
    <property type="protein sequence ID" value="KPX90358.1"/>
    <property type="molecule type" value="Genomic_DNA"/>
</dbReference>
<feature type="chain" id="PRO_5006169825" description="Hydrolase or acyltransferase" evidence="3">
    <location>
        <begin position="31"/>
        <end position="332"/>
    </location>
</feature>
<evidence type="ECO:0000256" key="3">
    <source>
        <dbReference type="SAM" id="SignalP"/>
    </source>
</evidence>
<dbReference type="Gene3D" id="3.40.50.1820">
    <property type="entry name" value="alpha/beta hydrolase"/>
    <property type="match status" value="1"/>
</dbReference>
<feature type="region of interest" description="Disordered" evidence="2">
    <location>
        <begin position="136"/>
        <end position="173"/>
    </location>
</feature>
<evidence type="ECO:0000313" key="5">
    <source>
        <dbReference type="Proteomes" id="UP000050455"/>
    </source>
</evidence>
<proteinExistence type="predicted"/>
<protein>
    <recommendedName>
        <fullName evidence="6">Hydrolase or acyltransferase</fullName>
    </recommendedName>
</protein>
<feature type="signal peptide" evidence="3">
    <location>
        <begin position="1"/>
        <end position="30"/>
    </location>
</feature>
<reference evidence="4 5" key="1">
    <citation type="submission" date="2015-09" db="EMBL/GenBank/DDBJ databases">
        <title>Genome announcement of multiple Pseudomonas syringae strains.</title>
        <authorList>
            <person name="Thakur S."/>
            <person name="Wang P.W."/>
            <person name="Gong Y."/>
            <person name="Weir B.S."/>
            <person name="Guttman D.S."/>
        </authorList>
    </citation>
    <scope>NUCLEOTIDE SEQUENCE [LARGE SCALE GENOMIC DNA]</scope>
    <source>
        <strain evidence="4 5">ICMP6289</strain>
    </source>
</reference>
<comment type="caution">
    <text evidence="4">The sequence shown here is derived from an EMBL/GenBank/DDBJ whole genome shotgun (WGS) entry which is preliminary data.</text>
</comment>
<organism evidence="4 5">
    <name type="scientific">Pseudomonas meliae</name>
    <dbReference type="NCBI Taxonomy" id="86176"/>
    <lineage>
        <taxon>Bacteria</taxon>
        <taxon>Pseudomonadati</taxon>
        <taxon>Pseudomonadota</taxon>
        <taxon>Gammaproteobacteria</taxon>
        <taxon>Pseudomonadales</taxon>
        <taxon>Pseudomonadaceae</taxon>
        <taxon>Pseudomonas</taxon>
    </lineage>
</organism>
<dbReference type="PATRIC" id="fig|86176.4.peg.16"/>
<feature type="compositionally biased region" description="Basic and acidic residues" evidence="2">
    <location>
        <begin position="155"/>
        <end position="164"/>
    </location>
</feature>
<keyword evidence="1" id="KW-0175">Coiled coil</keyword>
<evidence type="ECO:0000256" key="2">
    <source>
        <dbReference type="SAM" id="MobiDB-lite"/>
    </source>
</evidence>
<accession>A0A0P9UML9</accession>
<keyword evidence="3" id="KW-0732">Signal</keyword>
<dbReference type="InterPro" id="IPR029058">
    <property type="entry name" value="AB_hydrolase_fold"/>
</dbReference>
<gene>
    <name evidence="4" type="ORF">ALO64_00015</name>
</gene>